<dbReference type="InterPro" id="IPR036217">
    <property type="entry name" value="MethylDNA_cys_MeTrfase_DNAb"/>
</dbReference>
<organism evidence="12 13">
    <name type="scientific">Aminivibrio pyruvatiphilus</name>
    <dbReference type="NCBI Taxonomy" id="1005740"/>
    <lineage>
        <taxon>Bacteria</taxon>
        <taxon>Thermotogati</taxon>
        <taxon>Synergistota</taxon>
        <taxon>Synergistia</taxon>
        <taxon>Synergistales</taxon>
        <taxon>Aminobacteriaceae</taxon>
        <taxon>Aminivibrio</taxon>
    </lineage>
</organism>
<dbReference type="PANTHER" id="PTHR10815">
    <property type="entry name" value="METHYLATED-DNA--PROTEIN-CYSTEINE METHYLTRANSFERASE"/>
    <property type="match status" value="1"/>
</dbReference>
<keyword evidence="4 9" id="KW-0489">Methyltransferase</keyword>
<dbReference type="Pfam" id="PF01035">
    <property type="entry name" value="DNA_binding_1"/>
    <property type="match status" value="1"/>
</dbReference>
<evidence type="ECO:0000256" key="6">
    <source>
        <dbReference type="ARBA" id="ARBA00022763"/>
    </source>
</evidence>
<keyword evidence="13" id="KW-1185">Reference proteome</keyword>
<dbReference type="SUPFAM" id="SSF46767">
    <property type="entry name" value="Methylated DNA-protein cysteine methyltransferase, C-terminal domain"/>
    <property type="match status" value="1"/>
</dbReference>
<keyword evidence="7 9" id="KW-0234">DNA repair</keyword>
<dbReference type="Proteomes" id="UP000295066">
    <property type="component" value="Unassembled WGS sequence"/>
</dbReference>
<evidence type="ECO:0000313" key="12">
    <source>
        <dbReference type="EMBL" id="TDY62960.1"/>
    </source>
</evidence>
<dbReference type="AlphaFoldDB" id="A0A4R8MBC3"/>
<dbReference type="CDD" id="cd06445">
    <property type="entry name" value="ATase"/>
    <property type="match status" value="1"/>
</dbReference>
<dbReference type="EMBL" id="SORI01000003">
    <property type="protein sequence ID" value="TDY62960.1"/>
    <property type="molecule type" value="Genomic_DNA"/>
</dbReference>
<evidence type="ECO:0000256" key="2">
    <source>
        <dbReference type="ARBA" id="ARBA00008711"/>
    </source>
</evidence>
<evidence type="ECO:0000256" key="3">
    <source>
        <dbReference type="ARBA" id="ARBA00022490"/>
    </source>
</evidence>
<protein>
    <recommendedName>
        <fullName evidence="9">Methylated-DNA--protein-cysteine methyltransferase</fullName>
        <ecNumber evidence="9">2.1.1.63</ecNumber>
    </recommendedName>
    <alternativeName>
        <fullName evidence="9">6-O-methylguanine-DNA methyltransferase</fullName>
        <shortName evidence="9">MGMT</shortName>
    </alternativeName>
    <alternativeName>
        <fullName evidence="9">O-6-methylguanine-DNA-alkyltransferase</fullName>
    </alternativeName>
</protein>
<dbReference type="NCBIfam" id="TIGR00589">
    <property type="entry name" value="ogt"/>
    <property type="match status" value="1"/>
</dbReference>
<dbReference type="InterPro" id="IPR014048">
    <property type="entry name" value="MethylDNA_cys_MeTrfase_DNA-bd"/>
</dbReference>
<comment type="miscellaneous">
    <text evidence="9">This enzyme catalyzes only one turnover and therefore is not strictly catalytic. According to one definition, an enzyme is a biocatalyst that acts repeatedly and over many reaction cycles.</text>
</comment>
<gene>
    <name evidence="12" type="ORF">C8D99_103180</name>
</gene>
<evidence type="ECO:0000256" key="4">
    <source>
        <dbReference type="ARBA" id="ARBA00022603"/>
    </source>
</evidence>
<evidence type="ECO:0000256" key="1">
    <source>
        <dbReference type="ARBA" id="ARBA00001286"/>
    </source>
</evidence>
<feature type="active site" description="Nucleophile; methyl group acceptor" evidence="9">
    <location>
        <position position="123"/>
    </location>
</feature>
<dbReference type="InterPro" id="IPR036388">
    <property type="entry name" value="WH-like_DNA-bd_sf"/>
</dbReference>
<dbReference type="Gene3D" id="1.10.10.10">
    <property type="entry name" value="Winged helix-like DNA-binding domain superfamily/Winged helix DNA-binding domain"/>
    <property type="match status" value="1"/>
</dbReference>
<sequence length="161" mass="17682">MLYVRETIVGPMAIGSDGEFITHLYLPKNTAELVGFGKKEPPVVKEAFRQLELYLAGKLKKFDLPLKAEGTPFMKRVWKKLVEVPYGKTASYKDLAIASGNPKAVRAVGMANARNPIAIFIPCHRIIGADGKLVGYGGGLELKTWLLDMEASHSLEELPGR</sequence>
<dbReference type="FunFam" id="1.10.10.10:FF:000214">
    <property type="entry name" value="Methylated-DNA--protein-cysteine methyltransferase"/>
    <property type="match status" value="1"/>
</dbReference>
<keyword evidence="5 9" id="KW-0808">Transferase</keyword>
<proteinExistence type="inferred from homology"/>
<evidence type="ECO:0000313" key="13">
    <source>
        <dbReference type="Proteomes" id="UP000295066"/>
    </source>
</evidence>
<dbReference type="Pfam" id="PF02870">
    <property type="entry name" value="Methyltransf_1N"/>
    <property type="match status" value="1"/>
</dbReference>
<accession>A0A4R8MBC3</accession>
<comment type="caution">
    <text evidence="12">The sequence shown here is derived from an EMBL/GenBank/DDBJ whole genome shotgun (WGS) entry which is preliminary data.</text>
</comment>
<name>A0A4R8MBC3_9BACT</name>
<comment type="similarity">
    <text evidence="2 9">Belongs to the MGMT family.</text>
</comment>
<dbReference type="InterPro" id="IPR001497">
    <property type="entry name" value="MethylDNA_cys_MeTrfase_AS"/>
</dbReference>
<dbReference type="EC" id="2.1.1.63" evidence="9"/>
<evidence type="ECO:0000256" key="5">
    <source>
        <dbReference type="ARBA" id="ARBA00022679"/>
    </source>
</evidence>
<dbReference type="PROSITE" id="PS00374">
    <property type="entry name" value="MGMT"/>
    <property type="match status" value="1"/>
</dbReference>
<feature type="domain" description="Methylated-DNA-[protein]-cysteine S-methyltransferase DNA binding" evidence="10">
    <location>
        <begin position="72"/>
        <end position="151"/>
    </location>
</feature>
<dbReference type="OrthoDB" id="9802228at2"/>
<comment type="catalytic activity">
    <reaction evidence="1 9">
        <text>a 4-O-methyl-thymidine in DNA + L-cysteinyl-[protein] = a thymidine in DNA + S-methyl-L-cysteinyl-[protein]</text>
        <dbReference type="Rhea" id="RHEA:53428"/>
        <dbReference type="Rhea" id="RHEA-COMP:10131"/>
        <dbReference type="Rhea" id="RHEA-COMP:10132"/>
        <dbReference type="Rhea" id="RHEA-COMP:13555"/>
        <dbReference type="Rhea" id="RHEA-COMP:13556"/>
        <dbReference type="ChEBI" id="CHEBI:29950"/>
        <dbReference type="ChEBI" id="CHEBI:82612"/>
        <dbReference type="ChEBI" id="CHEBI:137386"/>
        <dbReference type="ChEBI" id="CHEBI:137387"/>
        <dbReference type="EC" id="2.1.1.63"/>
    </reaction>
</comment>
<evidence type="ECO:0000256" key="9">
    <source>
        <dbReference type="HAMAP-Rule" id="MF_00772"/>
    </source>
</evidence>
<dbReference type="Gene3D" id="3.30.160.70">
    <property type="entry name" value="Methylated DNA-protein cysteine methyltransferase domain"/>
    <property type="match status" value="1"/>
</dbReference>
<dbReference type="HAMAP" id="MF_00772">
    <property type="entry name" value="OGT"/>
    <property type="match status" value="1"/>
</dbReference>
<evidence type="ECO:0000256" key="8">
    <source>
        <dbReference type="ARBA" id="ARBA00049348"/>
    </source>
</evidence>
<evidence type="ECO:0000259" key="11">
    <source>
        <dbReference type="Pfam" id="PF02870"/>
    </source>
</evidence>
<evidence type="ECO:0000259" key="10">
    <source>
        <dbReference type="Pfam" id="PF01035"/>
    </source>
</evidence>
<dbReference type="GO" id="GO:0032259">
    <property type="term" value="P:methylation"/>
    <property type="evidence" value="ECO:0007669"/>
    <property type="project" value="UniProtKB-KW"/>
</dbReference>
<dbReference type="InterPro" id="IPR036631">
    <property type="entry name" value="MGMT_N_sf"/>
</dbReference>
<dbReference type="GO" id="GO:0003908">
    <property type="term" value="F:methylated-DNA-[protein]-cysteine S-methyltransferase activity"/>
    <property type="evidence" value="ECO:0007669"/>
    <property type="project" value="UniProtKB-UniRule"/>
</dbReference>
<dbReference type="InterPro" id="IPR023546">
    <property type="entry name" value="MGMT"/>
</dbReference>
<dbReference type="RefSeq" id="WP_133956634.1">
    <property type="nucleotide sequence ID" value="NZ_SORI01000003.1"/>
</dbReference>
<feature type="domain" description="Methylguanine DNA methyltransferase ribonuclease-like" evidence="11">
    <location>
        <begin position="7"/>
        <end position="67"/>
    </location>
</feature>
<dbReference type="GO" id="GO:0005737">
    <property type="term" value="C:cytoplasm"/>
    <property type="evidence" value="ECO:0007669"/>
    <property type="project" value="UniProtKB-SubCell"/>
</dbReference>
<reference evidence="12 13" key="1">
    <citation type="submission" date="2019-03" db="EMBL/GenBank/DDBJ databases">
        <title>Genomic Encyclopedia of Type Strains, Phase IV (KMG-IV): sequencing the most valuable type-strain genomes for metagenomic binning, comparative biology and taxonomic classification.</title>
        <authorList>
            <person name="Goeker M."/>
        </authorList>
    </citation>
    <scope>NUCLEOTIDE SEQUENCE [LARGE SCALE GENOMIC DNA]</scope>
    <source>
        <strain evidence="12 13">DSM 25964</strain>
    </source>
</reference>
<dbReference type="PANTHER" id="PTHR10815:SF5">
    <property type="entry name" value="METHYLATED-DNA--PROTEIN-CYSTEINE METHYLTRANSFERASE"/>
    <property type="match status" value="1"/>
</dbReference>
<keyword evidence="3 9" id="KW-0963">Cytoplasm</keyword>
<dbReference type="InterPro" id="IPR008332">
    <property type="entry name" value="MethylG_MeTrfase_N"/>
</dbReference>
<keyword evidence="6 9" id="KW-0227">DNA damage</keyword>
<dbReference type="GO" id="GO:0006307">
    <property type="term" value="P:DNA alkylation repair"/>
    <property type="evidence" value="ECO:0007669"/>
    <property type="project" value="UniProtKB-UniRule"/>
</dbReference>
<comment type="catalytic activity">
    <reaction evidence="8 9">
        <text>a 6-O-methyl-2'-deoxyguanosine in DNA + L-cysteinyl-[protein] = S-methyl-L-cysteinyl-[protein] + a 2'-deoxyguanosine in DNA</text>
        <dbReference type="Rhea" id="RHEA:24000"/>
        <dbReference type="Rhea" id="RHEA-COMP:10131"/>
        <dbReference type="Rhea" id="RHEA-COMP:10132"/>
        <dbReference type="Rhea" id="RHEA-COMP:11367"/>
        <dbReference type="Rhea" id="RHEA-COMP:11368"/>
        <dbReference type="ChEBI" id="CHEBI:29950"/>
        <dbReference type="ChEBI" id="CHEBI:82612"/>
        <dbReference type="ChEBI" id="CHEBI:85445"/>
        <dbReference type="ChEBI" id="CHEBI:85448"/>
        <dbReference type="EC" id="2.1.1.63"/>
    </reaction>
</comment>
<comment type="function">
    <text evidence="9">Involved in the cellular defense against the biological effects of O6-methylguanine (O6-MeG) and O4-methylthymine (O4-MeT) in DNA. Repairs the methylated nucleobase in DNA by stoichiometrically transferring the methyl group to a cysteine residue in the enzyme. This is a suicide reaction: the enzyme is irreversibly inactivated.</text>
</comment>
<comment type="subcellular location">
    <subcellularLocation>
        <location evidence="9">Cytoplasm</location>
    </subcellularLocation>
</comment>
<dbReference type="SUPFAM" id="SSF53155">
    <property type="entry name" value="Methylated DNA-protein cysteine methyltransferase domain"/>
    <property type="match status" value="1"/>
</dbReference>
<evidence type="ECO:0000256" key="7">
    <source>
        <dbReference type="ARBA" id="ARBA00023204"/>
    </source>
</evidence>